<name>A0A1W0WSU4_HYPEX</name>
<dbReference type="Proteomes" id="UP000192578">
    <property type="component" value="Unassembled WGS sequence"/>
</dbReference>
<organism evidence="1 2">
    <name type="scientific">Hypsibius exemplaris</name>
    <name type="common">Freshwater tardigrade</name>
    <dbReference type="NCBI Taxonomy" id="2072580"/>
    <lineage>
        <taxon>Eukaryota</taxon>
        <taxon>Metazoa</taxon>
        <taxon>Ecdysozoa</taxon>
        <taxon>Tardigrada</taxon>
        <taxon>Eutardigrada</taxon>
        <taxon>Parachela</taxon>
        <taxon>Hypsibioidea</taxon>
        <taxon>Hypsibiidae</taxon>
        <taxon>Hypsibius</taxon>
    </lineage>
</organism>
<evidence type="ECO:0000313" key="1">
    <source>
        <dbReference type="EMBL" id="OQV18223.1"/>
    </source>
</evidence>
<keyword evidence="2" id="KW-1185">Reference proteome</keyword>
<dbReference type="EMBL" id="MTYJ01000052">
    <property type="protein sequence ID" value="OQV18223.1"/>
    <property type="molecule type" value="Genomic_DNA"/>
</dbReference>
<proteinExistence type="predicted"/>
<evidence type="ECO:0000313" key="2">
    <source>
        <dbReference type="Proteomes" id="UP000192578"/>
    </source>
</evidence>
<sequence length="153" mass="17260">MLPLKPIPFSAARFARLRSGIVIITARLVFYLYPDSETEATITPPRYRPTDAQPLYADGTFTPDRRDYDVEDATEDRCCTPPFSYCGQNLPLACQLQHSNIRPSDLYRCTPIGVPVYQAHCLLECRHPPIAGPVNDYCIDTEGQRQVENLPSI</sequence>
<protein>
    <submittedName>
        <fullName evidence="1">Uncharacterized protein</fullName>
    </submittedName>
</protein>
<accession>A0A1W0WSU4</accession>
<reference evidence="2" key="1">
    <citation type="submission" date="2017-01" db="EMBL/GenBank/DDBJ databases">
        <title>Comparative genomics of anhydrobiosis in the tardigrade Hypsibius dujardini.</title>
        <authorList>
            <person name="Yoshida Y."/>
            <person name="Koutsovoulos G."/>
            <person name="Laetsch D."/>
            <person name="Stevens L."/>
            <person name="Kumar S."/>
            <person name="Horikawa D."/>
            <person name="Ishino K."/>
            <person name="Komine S."/>
            <person name="Tomita M."/>
            <person name="Blaxter M."/>
            <person name="Arakawa K."/>
        </authorList>
    </citation>
    <scope>NUCLEOTIDE SEQUENCE [LARGE SCALE GENOMIC DNA]</scope>
    <source>
        <strain evidence="2">Z151</strain>
    </source>
</reference>
<gene>
    <name evidence="1" type="ORF">BV898_07812</name>
</gene>
<comment type="caution">
    <text evidence="1">The sequence shown here is derived from an EMBL/GenBank/DDBJ whole genome shotgun (WGS) entry which is preliminary data.</text>
</comment>
<dbReference type="AlphaFoldDB" id="A0A1W0WSU4"/>